<sequence length="83" mass="9877">MKLEIKCPQPSDWILPTTVYYASCLDKESLTENKVELLRVRGKYRHCTRRFCYRWKKRLKSSSLTQTGESLIFTRGREKRCAS</sequence>
<proteinExistence type="predicted"/>
<name>A0A7J6XDP7_THATH</name>
<organism evidence="1 2">
    <name type="scientific">Thalictrum thalictroides</name>
    <name type="common">Rue-anemone</name>
    <name type="synonym">Anemone thalictroides</name>
    <dbReference type="NCBI Taxonomy" id="46969"/>
    <lineage>
        <taxon>Eukaryota</taxon>
        <taxon>Viridiplantae</taxon>
        <taxon>Streptophyta</taxon>
        <taxon>Embryophyta</taxon>
        <taxon>Tracheophyta</taxon>
        <taxon>Spermatophyta</taxon>
        <taxon>Magnoliopsida</taxon>
        <taxon>Ranunculales</taxon>
        <taxon>Ranunculaceae</taxon>
        <taxon>Thalictroideae</taxon>
        <taxon>Thalictrum</taxon>
    </lineage>
</organism>
<gene>
    <name evidence="1" type="ORF">FRX31_002542</name>
</gene>
<dbReference type="Proteomes" id="UP000554482">
    <property type="component" value="Unassembled WGS sequence"/>
</dbReference>
<comment type="caution">
    <text evidence="1">The sequence shown here is derived from an EMBL/GenBank/DDBJ whole genome shotgun (WGS) entry which is preliminary data.</text>
</comment>
<evidence type="ECO:0000313" key="1">
    <source>
        <dbReference type="EMBL" id="KAF5207874.1"/>
    </source>
</evidence>
<reference evidence="1 2" key="1">
    <citation type="submission" date="2020-06" db="EMBL/GenBank/DDBJ databases">
        <title>Transcriptomic and genomic resources for Thalictrum thalictroides and T. hernandezii: Facilitating candidate gene discovery in an emerging model plant lineage.</title>
        <authorList>
            <person name="Arias T."/>
            <person name="Riano-Pachon D.M."/>
            <person name="Di Stilio V.S."/>
        </authorList>
    </citation>
    <scope>NUCLEOTIDE SEQUENCE [LARGE SCALE GENOMIC DNA]</scope>
    <source>
        <strain evidence="2">cv. WT478/WT964</strain>
        <tissue evidence="1">Leaves</tissue>
    </source>
</reference>
<evidence type="ECO:0000313" key="2">
    <source>
        <dbReference type="Proteomes" id="UP000554482"/>
    </source>
</evidence>
<keyword evidence="2" id="KW-1185">Reference proteome</keyword>
<protein>
    <submittedName>
        <fullName evidence="1">Uncharacterized protein</fullName>
    </submittedName>
</protein>
<accession>A0A7J6XDP7</accession>
<dbReference type="AlphaFoldDB" id="A0A7J6XDP7"/>
<dbReference type="EMBL" id="JABWDY010000852">
    <property type="protein sequence ID" value="KAF5207874.1"/>
    <property type="molecule type" value="Genomic_DNA"/>
</dbReference>